<dbReference type="InterPro" id="IPR036259">
    <property type="entry name" value="MFS_trans_sf"/>
</dbReference>
<feature type="transmembrane region" description="Helical" evidence="5">
    <location>
        <begin position="275"/>
        <end position="298"/>
    </location>
</feature>
<keyword evidence="3 5" id="KW-1133">Transmembrane helix</keyword>
<feature type="transmembrane region" description="Helical" evidence="5">
    <location>
        <begin position="51"/>
        <end position="74"/>
    </location>
</feature>
<evidence type="ECO:0000256" key="2">
    <source>
        <dbReference type="ARBA" id="ARBA00022692"/>
    </source>
</evidence>
<feature type="transmembrane region" description="Helical" evidence="5">
    <location>
        <begin position="319"/>
        <end position="336"/>
    </location>
</feature>
<evidence type="ECO:0000256" key="5">
    <source>
        <dbReference type="SAM" id="Phobius"/>
    </source>
</evidence>
<evidence type="ECO:0000313" key="7">
    <source>
        <dbReference type="EMBL" id="RZU64030.1"/>
    </source>
</evidence>
<organism evidence="7 8">
    <name type="scientific">Microterricola gilva</name>
    <dbReference type="NCBI Taxonomy" id="393267"/>
    <lineage>
        <taxon>Bacteria</taxon>
        <taxon>Bacillati</taxon>
        <taxon>Actinomycetota</taxon>
        <taxon>Actinomycetes</taxon>
        <taxon>Micrococcales</taxon>
        <taxon>Microbacteriaceae</taxon>
        <taxon>Microterricola</taxon>
    </lineage>
</organism>
<feature type="transmembrane region" description="Helical" evidence="5">
    <location>
        <begin position="150"/>
        <end position="172"/>
    </location>
</feature>
<evidence type="ECO:0000256" key="4">
    <source>
        <dbReference type="ARBA" id="ARBA00023136"/>
    </source>
</evidence>
<dbReference type="Proteomes" id="UP000291483">
    <property type="component" value="Unassembled WGS sequence"/>
</dbReference>
<dbReference type="AlphaFoldDB" id="A0A4Q8AHY2"/>
<dbReference type="GO" id="GO:0005886">
    <property type="term" value="C:plasma membrane"/>
    <property type="evidence" value="ECO:0007669"/>
    <property type="project" value="UniProtKB-SubCell"/>
</dbReference>
<name>A0A4Q8AHY2_9MICO</name>
<feature type="transmembrane region" description="Helical" evidence="5">
    <location>
        <begin position="406"/>
        <end position="427"/>
    </location>
</feature>
<reference evidence="7 8" key="1">
    <citation type="submission" date="2019-02" db="EMBL/GenBank/DDBJ databases">
        <title>Sequencing the genomes of 1000 actinobacteria strains.</title>
        <authorList>
            <person name="Klenk H.-P."/>
        </authorList>
    </citation>
    <scope>NUCLEOTIDE SEQUENCE [LARGE SCALE GENOMIC DNA]</scope>
    <source>
        <strain evidence="7 8">DSM 18319</strain>
    </source>
</reference>
<dbReference type="PANTHER" id="PTHR11662">
    <property type="entry name" value="SOLUTE CARRIER FAMILY 17"/>
    <property type="match status" value="1"/>
</dbReference>
<gene>
    <name evidence="7" type="ORF">EV379_0323</name>
</gene>
<sequence length="438" mass="46714">MTLKTVSEPLALNAVGKRRFIIGAGLLMLVTLGYMDRINWSVAGSHIMAEFGLTTGQFGLLTSAFSWAYLAMLIPVGMMADKWGARLILPISVVVWSVGAGFTGAAAGLGSLVVARLILGAGESPMYPVGNSVISDWAPRQERARFVGMLNSGALFGPAVGAVVAAYLISIIGWRESFFILGGVGIVFGLIWVFIYNKPEKAKWLSPAERDMIVRERVDPPTDGGFVFSSIPLTLAQLLRKHTMWSLLIAHGCAAYTNYLFLSFMPLYLENERGLVGLGSGWVTGITYTVAAFGSIAIAYFSDRLIPTDQLKNGARRKLVVATMLLGLPLIALPFITAVPLIVVTIAWVLIMITSAMTLNYALAGDLIQGNAAKGRVFALVSVGGNVFGLLAPIVTGYLVDFTGSFTVPFILAGLLLGFGGAITFAFSRKSLVDTVEA</sequence>
<comment type="subcellular location">
    <subcellularLocation>
        <location evidence="1">Cell membrane</location>
        <topology evidence="1">Multi-pass membrane protein</topology>
    </subcellularLocation>
</comment>
<feature type="transmembrane region" description="Helical" evidence="5">
    <location>
        <begin position="20"/>
        <end position="39"/>
    </location>
</feature>
<feature type="transmembrane region" description="Helical" evidence="5">
    <location>
        <begin position="94"/>
        <end position="119"/>
    </location>
</feature>
<dbReference type="InterPro" id="IPR011701">
    <property type="entry name" value="MFS"/>
</dbReference>
<dbReference type="PANTHER" id="PTHR11662:SF399">
    <property type="entry name" value="FI19708P1-RELATED"/>
    <property type="match status" value="1"/>
</dbReference>
<dbReference type="PROSITE" id="PS50850">
    <property type="entry name" value="MFS"/>
    <property type="match status" value="1"/>
</dbReference>
<keyword evidence="4 5" id="KW-0472">Membrane</keyword>
<keyword evidence="8" id="KW-1185">Reference proteome</keyword>
<comment type="caution">
    <text evidence="7">The sequence shown here is derived from an EMBL/GenBank/DDBJ whole genome shotgun (WGS) entry which is preliminary data.</text>
</comment>
<dbReference type="RefSeq" id="WP_165397256.1">
    <property type="nucleotide sequence ID" value="NZ_SHLC01000001.1"/>
</dbReference>
<feature type="transmembrane region" description="Helical" evidence="5">
    <location>
        <begin position="247"/>
        <end position="269"/>
    </location>
</feature>
<dbReference type="SUPFAM" id="SSF103473">
    <property type="entry name" value="MFS general substrate transporter"/>
    <property type="match status" value="1"/>
</dbReference>
<dbReference type="EMBL" id="SHLC01000001">
    <property type="protein sequence ID" value="RZU64030.1"/>
    <property type="molecule type" value="Genomic_DNA"/>
</dbReference>
<dbReference type="Gene3D" id="1.20.1250.20">
    <property type="entry name" value="MFS general substrate transporter like domains"/>
    <property type="match status" value="2"/>
</dbReference>
<dbReference type="Pfam" id="PF07690">
    <property type="entry name" value="MFS_1"/>
    <property type="match status" value="1"/>
</dbReference>
<accession>A0A4Q8AHY2</accession>
<evidence type="ECO:0000256" key="3">
    <source>
        <dbReference type="ARBA" id="ARBA00022989"/>
    </source>
</evidence>
<feature type="transmembrane region" description="Helical" evidence="5">
    <location>
        <begin position="178"/>
        <end position="196"/>
    </location>
</feature>
<dbReference type="InterPro" id="IPR020846">
    <property type="entry name" value="MFS_dom"/>
</dbReference>
<evidence type="ECO:0000313" key="8">
    <source>
        <dbReference type="Proteomes" id="UP000291483"/>
    </source>
</evidence>
<evidence type="ECO:0000259" key="6">
    <source>
        <dbReference type="PROSITE" id="PS50850"/>
    </source>
</evidence>
<feature type="transmembrane region" description="Helical" evidence="5">
    <location>
        <begin position="342"/>
        <end position="365"/>
    </location>
</feature>
<protein>
    <submittedName>
        <fullName evidence="7">ACS family glucarate transporter-like MFS transporter</fullName>
    </submittedName>
</protein>
<proteinExistence type="predicted"/>
<dbReference type="CDD" id="cd17319">
    <property type="entry name" value="MFS_ExuT_GudP_like"/>
    <property type="match status" value="1"/>
</dbReference>
<feature type="transmembrane region" description="Helical" evidence="5">
    <location>
        <begin position="377"/>
        <end position="400"/>
    </location>
</feature>
<keyword evidence="2 5" id="KW-0812">Transmembrane</keyword>
<evidence type="ECO:0000256" key="1">
    <source>
        <dbReference type="ARBA" id="ARBA00004651"/>
    </source>
</evidence>
<dbReference type="InterPro" id="IPR050382">
    <property type="entry name" value="MFS_Na/Anion_cotransporter"/>
</dbReference>
<feature type="domain" description="Major facilitator superfamily (MFS) profile" evidence="6">
    <location>
        <begin position="11"/>
        <end position="432"/>
    </location>
</feature>
<dbReference type="GO" id="GO:0022857">
    <property type="term" value="F:transmembrane transporter activity"/>
    <property type="evidence" value="ECO:0007669"/>
    <property type="project" value="InterPro"/>
</dbReference>